<dbReference type="RefSeq" id="WP_135479214.1">
    <property type="nucleotide sequence ID" value="NZ_SIJK02000026.1"/>
</dbReference>
<feature type="domain" description="SnoaL-like" evidence="1">
    <location>
        <begin position="8"/>
        <end position="109"/>
    </location>
</feature>
<accession>A0ABS4DC06</accession>
<evidence type="ECO:0000259" key="1">
    <source>
        <dbReference type="Pfam" id="PF12680"/>
    </source>
</evidence>
<dbReference type="Pfam" id="PF12680">
    <property type="entry name" value="SnoaL_2"/>
    <property type="match status" value="1"/>
</dbReference>
<sequence length="129" mass="14521">MSNREILEKYYEYANAGNWDAWCDLFTDDQEMDEQLAGHIAGLTTLRGMMAGMGQAYAKFQNVPKTIFVSGDEGAAVSHISALAAKYPDEAIEAEVMNYFKFRDGKIAYMANFHDSKPFEPFLRQISEG</sequence>
<dbReference type="Gene3D" id="3.10.450.50">
    <property type="match status" value="1"/>
</dbReference>
<organism evidence="2 3">
    <name type="scientific">Candidatus Chloroploca mongolica</name>
    <dbReference type="NCBI Taxonomy" id="2528176"/>
    <lineage>
        <taxon>Bacteria</taxon>
        <taxon>Bacillati</taxon>
        <taxon>Chloroflexota</taxon>
        <taxon>Chloroflexia</taxon>
        <taxon>Chloroflexales</taxon>
        <taxon>Chloroflexineae</taxon>
        <taxon>Oscillochloridaceae</taxon>
        <taxon>Candidatus Chloroploca</taxon>
    </lineage>
</organism>
<evidence type="ECO:0000313" key="2">
    <source>
        <dbReference type="EMBL" id="MBP1466981.1"/>
    </source>
</evidence>
<protein>
    <submittedName>
        <fullName evidence="2">Nuclear transport factor 2 family protein</fullName>
    </submittedName>
</protein>
<dbReference type="EMBL" id="SIJK02000026">
    <property type="protein sequence ID" value="MBP1466981.1"/>
    <property type="molecule type" value="Genomic_DNA"/>
</dbReference>
<dbReference type="InterPro" id="IPR037401">
    <property type="entry name" value="SnoaL-like"/>
</dbReference>
<proteinExistence type="predicted"/>
<comment type="caution">
    <text evidence="2">The sequence shown here is derived from an EMBL/GenBank/DDBJ whole genome shotgun (WGS) entry which is preliminary data.</text>
</comment>
<reference evidence="2 3" key="1">
    <citation type="submission" date="2021-03" db="EMBL/GenBank/DDBJ databases">
        <authorList>
            <person name="Grouzdev D.S."/>
        </authorList>
    </citation>
    <scope>NUCLEOTIDE SEQUENCE [LARGE SCALE GENOMIC DNA]</scope>
    <source>
        <strain evidence="2 3">M50-1</strain>
    </source>
</reference>
<name>A0ABS4DC06_9CHLR</name>
<keyword evidence="3" id="KW-1185">Reference proteome</keyword>
<gene>
    <name evidence="2" type="ORF">EYB53_014805</name>
</gene>
<dbReference type="InterPro" id="IPR032710">
    <property type="entry name" value="NTF2-like_dom_sf"/>
</dbReference>
<dbReference type="Proteomes" id="UP001193081">
    <property type="component" value="Unassembled WGS sequence"/>
</dbReference>
<dbReference type="SUPFAM" id="SSF54427">
    <property type="entry name" value="NTF2-like"/>
    <property type="match status" value="1"/>
</dbReference>
<evidence type="ECO:0000313" key="3">
    <source>
        <dbReference type="Proteomes" id="UP001193081"/>
    </source>
</evidence>